<organism evidence="1 2">
    <name type="scientific">Suillus fuscotomentosus</name>
    <dbReference type="NCBI Taxonomy" id="1912939"/>
    <lineage>
        <taxon>Eukaryota</taxon>
        <taxon>Fungi</taxon>
        <taxon>Dikarya</taxon>
        <taxon>Basidiomycota</taxon>
        <taxon>Agaricomycotina</taxon>
        <taxon>Agaricomycetes</taxon>
        <taxon>Agaricomycetidae</taxon>
        <taxon>Boletales</taxon>
        <taxon>Suillineae</taxon>
        <taxon>Suillaceae</taxon>
        <taxon>Suillus</taxon>
    </lineage>
</organism>
<keyword evidence="2" id="KW-1185">Reference proteome</keyword>
<proteinExistence type="predicted"/>
<dbReference type="AlphaFoldDB" id="A0AAD4HQP8"/>
<dbReference type="EMBL" id="JABBWK010000004">
    <property type="protein sequence ID" value="KAG1906585.1"/>
    <property type="molecule type" value="Genomic_DNA"/>
</dbReference>
<accession>A0AAD4HQP8</accession>
<reference evidence="1" key="1">
    <citation type="journal article" date="2020" name="New Phytol.">
        <title>Comparative genomics reveals dynamic genome evolution in host specialist ectomycorrhizal fungi.</title>
        <authorList>
            <person name="Lofgren L.A."/>
            <person name="Nguyen N.H."/>
            <person name="Vilgalys R."/>
            <person name="Ruytinx J."/>
            <person name="Liao H.L."/>
            <person name="Branco S."/>
            <person name="Kuo A."/>
            <person name="LaButti K."/>
            <person name="Lipzen A."/>
            <person name="Andreopoulos W."/>
            <person name="Pangilinan J."/>
            <person name="Riley R."/>
            <person name="Hundley H."/>
            <person name="Na H."/>
            <person name="Barry K."/>
            <person name="Grigoriev I.V."/>
            <person name="Stajich J.E."/>
            <person name="Kennedy P.G."/>
        </authorList>
    </citation>
    <scope>NUCLEOTIDE SEQUENCE</scope>
    <source>
        <strain evidence="1">FC203</strain>
    </source>
</reference>
<protein>
    <submittedName>
        <fullName evidence="1">Uncharacterized protein</fullName>
    </submittedName>
</protein>
<evidence type="ECO:0000313" key="1">
    <source>
        <dbReference type="EMBL" id="KAG1906585.1"/>
    </source>
</evidence>
<name>A0AAD4HQP8_9AGAM</name>
<comment type="caution">
    <text evidence="1">The sequence shown here is derived from an EMBL/GenBank/DDBJ whole genome shotgun (WGS) entry which is preliminary data.</text>
</comment>
<dbReference type="RefSeq" id="XP_041232160.1">
    <property type="nucleotide sequence ID" value="XM_041366101.1"/>
</dbReference>
<evidence type="ECO:0000313" key="2">
    <source>
        <dbReference type="Proteomes" id="UP001195769"/>
    </source>
</evidence>
<dbReference type="Proteomes" id="UP001195769">
    <property type="component" value="Unassembled WGS sequence"/>
</dbReference>
<dbReference type="GeneID" id="64660399"/>
<sequence length="546" mass="60327">MALPASQAKATALKRGIGTMQEALDGVDDSGEANIQKKWNDLKAYKTTISVWACGITNPKTSSMLSLLPHQENPTSVSGISVPTQFIKVTTISSATAPQKTPENSDIGDDDAQIVGSLLDEDNSPERLAAHALMSLKKQPRSLRTVMGTVEVIEVQDRSLTPPLPPPSQYQFCANKSLSSSVKGELLDASMMMMNYIMKMPCSLTVLRQAPLPETNVDAFDDLDIPPIKRVKQEMTFDASEMKVTTGEKKVANGEVLRMKYKNSDLPTGCQDGNAWHGSLIPTIVHAVGGDNIHPWLIEDDILIFILTKTWKVVYAGKPTLVNYSIIPGGAIYYVAKRRLSEWRSGFDSAAVMMIMSLMAASPLYESEDSCIGFANFWLEDNRFLFGDVNFDDKKEWSGMWQSTFVLQTFAAHLNYTQGCVPVSELNSEELVLRTALSLSAAAIKCTLNLLATKEMTFEIKSTSKGKKKPSYKGKVPATEVEWIAVIGENKSFLEPLWGYDMRMFLTAINHVPAEKMKAIVELAQQYMKATMRTGQSRQMACLSRL</sequence>
<gene>
    <name evidence="1" type="ORF">F5891DRAFT_1181999</name>
</gene>